<dbReference type="OrthoDB" id="9815928at2"/>
<dbReference type="Proteomes" id="UP000294927">
    <property type="component" value="Unassembled WGS sequence"/>
</dbReference>
<dbReference type="RefSeq" id="WP_133908793.1">
    <property type="nucleotide sequence ID" value="NZ_SOCP01000026.1"/>
</dbReference>
<gene>
    <name evidence="1" type="ORF">CLV71_12640</name>
</gene>
<sequence>MDVERQIDRNELRIGDALLAMGKHVRLFERWTDATRTSYVAYDSGSTPVKHQVYVRARPGEYDYVPIRYDPR</sequence>
<dbReference type="EMBL" id="SOCP01000026">
    <property type="protein sequence ID" value="TDV38655.1"/>
    <property type="molecule type" value="Genomic_DNA"/>
</dbReference>
<evidence type="ECO:0000313" key="2">
    <source>
        <dbReference type="Proteomes" id="UP000294927"/>
    </source>
</evidence>
<dbReference type="AlphaFoldDB" id="A0A4R7USX7"/>
<accession>A0A4R7USX7</accession>
<reference evidence="1 2" key="1">
    <citation type="submission" date="2019-03" db="EMBL/GenBank/DDBJ databases">
        <title>Genomic Encyclopedia of Archaeal and Bacterial Type Strains, Phase II (KMG-II): from individual species to whole genera.</title>
        <authorList>
            <person name="Goeker M."/>
        </authorList>
    </citation>
    <scope>NUCLEOTIDE SEQUENCE [LARGE SCALE GENOMIC DNA]</scope>
    <source>
        <strain evidence="1 2">DSM 45499</strain>
    </source>
</reference>
<proteinExistence type="predicted"/>
<keyword evidence="2" id="KW-1185">Reference proteome</keyword>
<protein>
    <submittedName>
        <fullName evidence="1">Uncharacterized protein</fullName>
    </submittedName>
</protein>
<organism evidence="1 2">
    <name type="scientific">Actinophytocola oryzae</name>
    <dbReference type="NCBI Taxonomy" id="502181"/>
    <lineage>
        <taxon>Bacteria</taxon>
        <taxon>Bacillati</taxon>
        <taxon>Actinomycetota</taxon>
        <taxon>Actinomycetes</taxon>
        <taxon>Pseudonocardiales</taxon>
        <taxon>Pseudonocardiaceae</taxon>
    </lineage>
</organism>
<name>A0A4R7USX7_9PSEU</name>
<evidence type="ECO:0000313" key="1">
    <source>
        <dbReference type="EMBL" id="TDV38655.1"/>
    </source>
</evidence>
<comment type="caution">
    <text evidence="1">The sequence shown here is derived from an EMBL/GenBank/DDBJ whole genome shotgun (WGS) entry which is preliminary data.</text>
</comment>